<reference evidence="1" key="1">
    <citation type="journal article" date="2023" name="PLoS Negl. Trop. Dis.">
        <title>A genome sequence for Biomphalaria pfeifferi, the major vector snail for the human-infecting parasite Schistosoma mansoni.</title>
        <authorList>
            <person name="Bu L."/>
            <person name="Lu L."/>
            <person name="Laidemitt M.R."/>
            <person name="Zhang S.M."/>
            <person name="Mutuku M."/>
            <person name="Mkoji G."/>
            <person name="Steinauer M."/>
            <person name="Loker E.S."/>
        </authorList>
    </citation>
    <scope>NUCLEOTIDE SEQUENCE</scope>
    <source>
        <strain evidence="1">KasaAsao</strain>
    </source>
</reference>
<sequence>GRKKKSVDFNLNKSASNNSETKLVSFLESLNTDKGGVIRTDHREQFNIKQYIQLQRQKDQTTKLAETRMPHRIKKLMTPNPLRSCLEPSLKLHTARISHFGTSLIPKEPKKKMTPLL</sequence>
<gene>
    <name evidence="1" type="ORF">Bpfe_013158</name>
</gene>
<name>A0AAD8FBH1_BIOPF</name>
<dbReference type="AlphaFoldDB" id="A0AAD8FBH1"/>
<keyword evidence="2" id="KW-1185">Reference proteome</keyword>
<protein>
    <submittedName>
        <fullName evidence="1">Uncharacterized protein</fullName>
    </submittedName>
</protein>
<proteinExistence type="predicted"/>
<evidence type="ECO:0000313" key="2">
    <source>
        <dbReference type="Proteomes" id="UP001233172"/>
    </source>
</evidence>
<accession>A0AAD8FBH1</accession>
<dbReference type="Proteomes" id="UP001233172">
    <property type="component" value="Unassembled WGS sequence"/>
</dbReference>
<organism evidence="1 2">
    <name type="scientific">Biomphalaria pfeifferi</name>
    <name type="common">Bloodfluke planorb</name>
    <name type="synonym">Freshwater snail</name>
    <dbReference type="NCBI Taxonomy" id="112525"/>
    <lineage>
        <taxon>Eukaryota</taxon>
        <taxon>Metazoa</taxon>
        <taxon>Spiralia</taxon>
        <taxon>Lophotrochozoa</taxon>
        <taxon>Mollusca</taxon>
        <taxon>Gastropoda</taxon>
        <taxon>Heterobranchia</taxon>
        <taxon>Euthyneura</taxon>
        <taxon>Panpulmonata</taxon>
        <taxon>Hygrophila</taxon>
        <taxon>Lymnaeoidea</taxon>
        <taxon>Planorbidae</taxon>
        <taxon>Biomphalaria</taxon>
    </lineage>
</organism>
<feature type="non-terminal residue" evidence="1">
    <location>
        <position position="117"/>
    </location>
</feature>
<evidence type="ECO:0000313" key="1">
    <source>
        <dbReference type="EMBL" id="KAK0057351.1"/>
    </source>
</evidence>
<comment type="caution">
    <text evidence="1">The sequence shown here is derived from an EMBL/GenBank/DDBJ whole genome shotgun (WGS) entry which is preliminary data.</text>
</comment>
<dbReference type="EMBL" id="JASAOG010000055">
    <property type="protein sequence ID" value="KAK0057351.1"/>
    <property type="molecule type" value="Genomic_DNA"/>
</dbReference>
<reference evidence="1" key="2">
    <citation type="submission" date="2023-04" db="EMBL/GenBank/DDBJ databases">
        <authorList>
            <person name="Bu L."/>
            <person name="Lu L."/>
            <person name="Laidemitt M.R."/>
            <person name="Zhang S.M."/>
            <person name="Mutuku M."/>
            <person name="Mkoji G."/>
            <person name="Steinauer M."/>
            <person name="Loker E.S."/>
        </authorList>
    </citation>
    <scope>NUCLEOTIDE SEQUENCE</scope>
    <source>
        <strain evidence="1">KasaAsao</strain>
        <tissue evidence="1">Whole Snail</tissue>
    </source>
</reference>